<evidence type="ECO:0000256" key="1">
    <source>
        <dbReference type="ARBA" id="ARBA00004123"/>
    </source>
</evidence>
<dbReference type="Gene3D" id="4.10.240.10">
    <property type="entry name" value="Zn(2)-C6 fungal-type DNA-binding domain"/>
    <property type="match status" value="1"/>
</dbReference>
<dbReference type="Pfam" id="PF04082">
    <property type="entry name" value="Fungal_trans"/>
    <property type="match status" value="1"/>
</dbReference>
<dbReference type="RefSeq" id="XP_018032594.1">
    <property type="nucleotide sequence ID" value="XM_018184371.1"/>
</dbReference>
<dbReference type="Pfam" id="PF00172">
    <property type="entry name" value="Zn_clus"/>
    <property type="match status" value="1"/>
</dbReference>
<keyword evidence="5" id="KW-0539">Nucleus</keyword>
<feature type="compositionally biased region" description="Polar residues" evidence="6">
    <location>
        <begin position="97"/>
        <end position="111"/>
    </location>
</feature>
<name>A0A177C5R9_9PLEO</name>
<dbReference type="EMBL" id="KV441556">
    <property type="protein sequence ID" value="OAG02229.1"/>
    <property type="molecule type" value="Genomic_DNA"/>
</dbReference>
<dbReference type="Proteomes" id="UP000077069">
    <property type="component" value="Unassembled WGS sequence"/>
</dbReference>
<keyword evidence="9" id="KW-1185">Reference proteome</keyword>
<comment type="subcellular location">
    <subcellularLocation>
        <location evidence="1">Nucleus</location>
    </subcellularLocation>
</comment>
<dbReference type="GeneID" id="28767857"/>
<dbReference type="InterPro" id="IPR007219">
    <property type="entry name" value="XnlR_reg_dom"/>
</dbReference>
<dbReference type="InParanoid" id="A0A177C5R9"/>
<evidence type="ECO:0000313" key="9">
    <source>
        <dbReference type="Proteomes" id="UP000077069"/>
    </source>
</evidence>
<protein>
    <recommendedName>
        <fullName evidence="7">Zn(2)-C6 fungal-type domain-containing protein</fullName>
    </recommendedName>
</protein>
<dbReference type="SUPFAM" id="SSF57701">
    <property type="entry name" value="Zn2/Cys6 DNA-binding domain"/>
    <property type="match status" value="1"/>
</dbReference>
<dbReference type="CDD" id="cd00067">
    <property type="entry name" value="GAL4"/>
    <property type="match status" value="1"/>
</dbReference>
<dbReference type="SMART" id="SM00906">
    <property type="entry name" value="Fungal_trans"/>
    <property type="match status" value="1"/>
</dbReference>
<evidence type="ECO:0000313" key="8">
    <source>
        <dbReference type="EMBL" id="OAG02229.1"/>
    </source>
</evidence>
<feature type="domain" description="Zn(2)-C6 fungal-type" evidence="7">
    <location>
        <begin position="17"/>
        <end position="47"/>
    </location>
</feature>
<sequence length="523" mass="59253">MSAPEDLYRPIKRIRQACQNCRRKKARCTGERPECAFCVRLGQSCTYSDEEPYQNSSSSSSDKKRGDVTTMDLSDRLNCLENQMADVAQTLRKNLPKNGNTNESLSSQSEEPSGVVLDGTQDFTALPSKDILRSTADLYFKFCHNQPYSLFHESSLRQRIELDEVPTHLLFALLASTVRYSDDPYFEDKSAAVSAYASQSWKSIVMPWNGIQSEPELSIVQTILLLAIIDYTDGRTQGSWIKVGLAIRLAQDFRLQIEPEKDLNPIQQEERRRVFWSFYLCDKLISCGRERPAVILDDQCRLQLPIDENEFRNGNYQQTPTLEHLIDENAFSVISTLSPFAVAAVMASLLGRCAQYALGEQEEQTSSGKTFPWNPRSKYSSIHSSLLQIESELGLSESLVEKITNHFTSSDGTIDQHRAAPLVLSHALFYLCQCLLYHPFLLRQRLVRLGQRSPQSFLAQIFHSCRAAATSLSKLMDEVKSLCCETLSTSHDPFYGYCTMVSLIRRCSLKTSAYHRKGCRDNT</sequence>
<keyword evidence="3" id="KW-0805">Transcription regulation</keyword>
<dbReference type="InterPro" id="IPR050815">
    <property type="entry name" value="TF_fung"/>
</dbReference>
<gene>
    <name evidence="8" type="ORF">CC84DRAFT_1252850</name>
</gene>
<organism evidence="8 9">
    <name type="scientific">Paraphaeosphaeria sporulosa</name>
    <dbReference type="NCBI Taxonomy" id="1460663"/>
    <lineage>
        <taxon>Eukaryota</taxon>
        <taxon>Fungi</taxon>
        <taxon>Dikarya</taxon>
        <taxon>Ascomycota</taxon>
        <taxon>Pezizomycotina</taxon>
        <taxon>Dothideomycetes</taxon>
        <taxon>Pleosporomycetidae</taxon>
        <taxon>Pleosporales</taxon>
        <taxon>Massarineae</taxon>
        <taxon>Didymosphaeriaceae</taxon>
        <taxon>Paraphaeosphaeria</taxon>
    </lineage>
</organism>
<dbReference type="InterPro" id="IPR036864">
    <property type="entry name" value="Zn2-C6_fun-type_DNA-bd_sf"/>
</dbReference>
<dbReference type="SMART" id="SM00066">
    <property type="entry name" value="GAL4"/>
    <property type="match status" value="1"/>
</dbReference>
<dbReference type="CDD" id="cd12148">
    <property type="entry name" value="fungal_TF_MHR"/>
    <property type="match status" value="1"/>
</dbReference>
<evidence type="ECO:0000256" key="6">
    <source>
        <dbReference type="SAM" id="MobiDB-lite"/>
    </source>
</evidence>
<keyword evidence="2" id="KW-0479">Metal-binding</keyword>
<dbReference type="PRINTS" id="PR00755">
    <property type="entry name" value="AFLATOXINBRP"/>
</dbReference>
<proteinExistence type="predicted"/>
<dbReference type="PANTHER" id="PTHR47338:SF4">
    <property type="entry name" value="ZN(II)2CYS6 TRANSCRIPTION FACTOR (EUROFUNG)"/>
    <property type="match status" value="1"/>
</dbReference>
<dbReference type="STRING" id="1460663.A0A177C5R9"/>
<feature type="region of interest" description="Disordered" evidence="6">
    <location>
        <begin position="48"/>
        <end position="68"/>
    </location>
</feature>
<evidence type="ECO:0000259" key="7">
    <source>
        <dbReference type="PROSITE" id="PS50048"/>
    </source>
</evidence>
<evidence type="ECO:0000256" key="5">
    <source>
        <dbReference type="ARBA" id="ARBA00023242"/>
    </source>
</evidence>
<reference evidence="8 9" key="1">
    <citation type="submission" date="2016-05" db="EMBL/GenBank/DDBJ databases">
        <title>Comparative analysis of secretome profiles of manganese(II)-oxidizing ascomycete fungi.</title>
        <authorList>
            <consortium name="DOE Joint Genome Institute"/>
            <person name="Zeiner C.A."/>
            <person name="Purvine S.O."/>
            <person name="Zink E.M."/>
            <person name="Wu S."/>
            <person name="Pasa-Tolic L."/>
            <person name="Chaput D.L."/>
            <person name="Haridas S."/>
            <person name="Grigoriev I.V."/>
            <person name="Santelli C.M."/>
            <person name="Hansel C.M."/>
        </authorList>
    </citation>
    <scope>NUCLEOTIDE SEQUENCE [LARGE SCALE GENOMIC DNA]</scope>
    <source>
        <strain evidence="8 9">AP3s5-JAC2a</strain>
    </source>
</reference>
<accession>A0A177C5R9</accession>
<dbReference type="OrthoDB" id="3780484at2759"/>
<dbReference type="PROSITE" id="PS00463">
    <property type="entry name" value="ZN2_CY6_FUNGAL_1"/>
    <property type="match status" value="1"/>
</dbReference>
<dbReference type="AlphaFoldDB" id="A0A177C5R9"/>
<feature type="region of interest" description="Disordered" evidence="6">
    <location>
        <begin position="93"/>
        <end position="118"/>
    </location>
</feature>
<dbReference type="PROSITE" id="PS50048">
    <property type="entry name" value="ZN2_CY6_FUNGAL_2"/>
    <property type="match status" value="1"/>
</dbReference>
<dbReference type="GO" id="GO:0006351">
    <property type="term" value="P:DNA-templated transcription"/>
    <property type="evidence" value="ECO:0007669"/>
    <property type="project" value="InterPro"/>
</dbReference>
<dbReference type="GO" id="GO:0005634">
    <property type="term" value="C:nucleus"/>
    <property type="evidence" value="ECO:0007669"/>
    <property type="project" value="UniProtKB-SubCell"/>
</dbReference>
<evidence type="ECO:0000256" key="4">
    <source>
        <dbReference type="ARBA" id="ARBA00023163"/>
    </source>
</evidence>
<keyword evidence="4" id="KW-0804">Transcription</keyword>
<dbReference type="InterPro" id="IPR001138">
    <property type="entry name" value="Zn2Cys6_DnaBD"/>
</dbReference>
<dbReference type="PANTHER" id="PTHR47338">
    <property type="entry name" value="ZN(II)2CYS6 TRANSCRIPTION FACTOR (EUROFUNG)-RELATED"/>
    <property type="match status" value="1"/>
</dbReference>
<dbReference type="GO" id="GO:0000981">
    <property type="term" value="F:DNA-binding transcription factor activity, RNA polymerase II-specific"/>
    <property type="evidence" value="ECO:0007669"/>
    <property type="project" value="InterPro"/>
</dbReference>
<evidence type="ECO:0000256" key="3">
    <source>
        <dbReference type="ARBA" id="ARBA00023015"/>
    </source>
</evidence>
<dbReference type="GO" id="GO:0008270">
    <property type="term" value="F:zinc ion binding"/>
    <property type="evidence" value="ECO:0007669"/>
    <property type="project" value="InterPro"/>
</dbReference>
<evidence type="ECO:0000256" key="2">
    <source>
        <dbReference type="ARBA" id="ARBA00022723"/>
    </source>
</evidence>
<dbReference type="GO" id="GO:0003677">
    <property type="term" value="F:DNA binding"/>
    <property type="evidence" value="ECO:0007669"/>
    <property type="project" value="InterPro"/>
</dbReference>